<evidence type="ECO:0000259" key="5">
    <source>
        <dbReference type="Pfam" id="PF07635"/>
    </source>
</evidence>
<dbReference type="InterPro" id="IPR022655">
    <property type="entry name" value="DUF1553"/>
</dbReference>
<dbReference type="Pfam" id="PF07583">
    <property type="entry name" value="PSCyt2"/>
    <property type="match status" value="1"/>
</dbReference>
<feature type="coiled-coil region" evidence="1">
    <location>
        <begin position="395"/>
        <end position="422"/>
    </location>
</feature>
<organism evidence="6 7">
    <name type="scientific">Blastopirellula retiformator</name>
    <dbReference type="NCBI Taxonomy" id="2527970"/>
    <lineage>
        <taxon>Bacteria</taxon>
        <taxon>Pseudomonadati</taxon>
        <taxon>Planctomycetota</taxon>
        <taxon>Planctomycetia</taxon>
        <taxon>Pirellulales</taxon>
        <taxon>Pirellulaceae</taxon>
        <taxon>Blastopirellula</taxon>
    </lineage>
</organism>
<keyword evidence="2" id="KW-0732">Signal</keyword>
<dbReference type="GO" id="GO:0020037">
    <property type="term" value="F:heme binding"/>
    <property type="evidence" value="ECO:0007669"/>
    <property type="project" value="InterPro"/>
</dbReference>
<name>A0A5C5V8Z0_9BACT</name>
<feature type="domain" description="Cytochrome C Planctomycete-type" evidence="5">
    <location>
        <begin position="54"/>
        <end position="110"/>
    </location>
</feature>
<feature type="domain" description="DUF1553" evidence="4">
    <location>
        <begin position="552"/>
        <end position="785"/>
    </location>
</feature>
<evidence type="ECO:0000259" key="3">
    <source>
        <dbReference type="Pfam" id="PF07583"/>
    </source>
</evidence>
<dbReference type="InterPro" id="IPR011429">
    <property type="entry name" value="Cyt_c_Planctomycete-type"/>
</dbReference>
<reference evidence="6 7" key="1">
    <citation type="submission" date="2019-02" db="EMBL/GenBank/DDBJ databases">
        <title>Deep-cultivation of Planctomycetes and their phenomic and genomic characterization uncovers novel biology.</title>
        <authorList>
            <person name="Wiegand S."/>
            <person name="Jogler M."/>
            <person name="Boedeker C."/>
            <person name="Pinto D."/>
            <person name="Vollmers J."/>
            <person name="Rivas-Marin E."/>
            <person name="Kohn T."/>
            <person name="Peeters S.H."/>
            <person name="Heuer A."/>
            <person name="Rast P."/>
            <person name="Oberbeckmann S."/>
            <person name="Bunk B."/>
            <person name="Jeske O."/>
            <person name="Meyerdierks A."/>
            <person name="Storesund J.E."/>
            <person name="Kallscheuer N."/>
            <person name="Luecker S."/>
            <person name="Lage O.M."/>
            <person name="Pohl T."/>
            <person name="Merkel B.J."/>
            <person name="Hornburger P."/>
            <person name="Mueller R.-W."/>
            <person name="Bruemmer F."/>
            <person name="Labrenz M."/>
            <person name="Spormann A.M."/>
            <person name="Op Den Camp H."/>
            <person name="Overmann J."/>
            <person name="Amann R."/>
            <person name="Jetten M.S.M."/>
            <person name="Mascher T."/>
            <person name="Medema M.H."/>
            <person name="Devos D.P."/>
            <person name="Kaster A.-K."/>
            <person name="Ovreas L."/>
            <person name="Rohde M."/>
            <person name="Galperin M.Y."/>
            <person name="Jogler C."/>
        </authorList>
    </citation>
    <scope>NUCLEOTIDE SEQUENCE [LARGE SCALE GENOMIC DNA]</scope>
    <source>
        <strain evidence="6 7">Enr8</strain>
    </source>
</reference>
<feature type="signal peptide" evidence="2">
    <location>
        <begin position="1"/>
        <end position="25"/>
    </location>
</feature>
<dbReference type="PANTHER" id="PTHR35889">
    <property type="entry name" value="CYCLOINULO-OLIGOSACCHARIDE FRUCTANOTRANSFERASE-RELATED"/>
    <property type="match status" value="1"/>
</dbReference>
<dbReference type="SUPFAM" id="SSF46626">
    <property type="entry name" value="Cytochrome c"/>
    <property type="match status" value="1"/>
</dbReference>
<dbReference type="InterPro" id="IPR011444">
    <property type="entry name" value="DUF1549"/>
</dbReference>
<dbReference type="SUPFAM" id="SSF49899">
    <property type="entry name" value="Concanavalin A-like lectins/glucanases"/>
    <property type="match status" value="1"/>
</dbReference>
<gene>
    <name evidence="6" type="ORF">Enr8_15990</name>
</gene>
<dbReference type="PANTHER" id="PTHR35889:SF3">
    <property type="entry name" value="F-BOX DOMAIN-CONTAINING PROTEIN"/>
    <property type="match status" value="1"/>
</dbReference>
<evidence type="ECO:0000313" key="7">
    <source>
        <dbReference type="Proteomes" id="UP000318878"/>
    </source>
</evidence>
<dbReference type="OrthoDB" id="127107at2"/>
<dbReference type="Pfam" id="PF07587">
    <property type="entry name" value="PSD1"/>
    <property type="match status" value="1"/>
</dbReference>
<comment type="caution">
    <text evidence="6">The sequence shown here is derived from an EMBL/GenBank/DDBJ whole genome shotgun (WGS) entry which is preliminary data.</text>
</comment>
<dbReference type="Proteomes" id="UP000318878">
    <property type="component" value="Unassembled WGS sequence"/>
</dbReference>
<dbReference type="RefSeq" id="WP_146430227.1">
    <property type="nucleotide sequence ID" value="NZ_SJPF01000002.1"/>
</dbReference>
<feature type="domain" description="DUF1549" evidence="3">
    <location>
        <begin position="176"/>
        <end position="380"/>
    </location>
</feature>
<evidence type="ECO:0000256" key="1">
    <source>
        <dbReference type="SAM" id="Coils"/>
    </source>
</evidence>
<keyword evidence="7" id="KW-1185">Reference proteome</keyword>
<proteinExistence type="predicted"/>
<accession>A0A5C5V8Z0</accession>
<dbReference type="AlphaFoldDB" id="A0A5C5V8Z0"/>
<dbReference type="Gene3D" id="2.60.120.200">
    <property type="match status" value="1"/>
</dbReference>
<dbReference type="Pfam" id="PF07635">
    <property type="entry name" value="PSCyt1"/>
    <property type="match status" value="1"/>
</dbReference>
<dbReference type="GO" id="GO:0009055">
    <property type="term" value="F:electron transfer activity"/>
    <property type="evidence" value="ECO:0007669"/>
    <property type="project" value="InterPro"/>
</dbReference>
<evidence type="ECO:0000256" key="2">
    <source>
        <dbReference type="SAM" id="SignalP"/>
    </source>
</evidence>
<protein>
    <submittedName>
        <fullName evidence="6">Planctomycete cytochrome C</fullName>
    </submittedName>
</protein>
<dbReference type="EMBL" id="SJPF01000002">
    <property type="protein sequence ID" value="TWT34205.1"/>
    <property type="molecule type" value="Genomic_DNA"/>
</dbReference>
<keyword evidence="1" id="KW-0175">Coiled coil</keyword>
<dbReference type="InterPro" id="IPR036909">
    <property type="entry name" value="Cyt_c-like_dom_sf"/>
</dbReference>
<evidence type="ECO:0000313" key="6">
    <source>
        <dbReference type="EMBL" id="TWT34205.1"/>
    </source>
</evidence>
<dbReference type="InterPro" id="IPR013320">
    <property type="entry name" value="ConA-like_dom_sf"/>
</dbReference>
<evidence type="ECO:0000259" key="4">
    <source>
        <dbReference type="Pfam" id="PF07587"/>
    </source>
</evidence>
<feature type="chain" id="PRO_5022964841" evidence="2">
    <location>
        <begin position="26"/>
        <end position="1063"/>
    </location>
</feature>
<sequence length="1063" mass="118800" precursor="true">MSRSQLFVAFSCSLALIAAPSLGHAEEAVDAPQISKEQAAFFENDIRPLLVRRCFECHSEEAEKGGLRLDSRGAMLSGGESGAAIEPHQPETSLLIEAINYESYEMPPAGKLPEQEIALLAKWVKMGAPWPGGNDAQVRTAAKDKITEEDRHYWAFQPLADVDPPQVDEARWNRNPIDRFIRQQQIANGVTPNQKAGKRTLLRRVCFDLTGLPPTPEQAEAFLADDSPDAYEKLVDSLLDSVHFGERMATHWLDLVRYAESDGYRQDAYRPHAWRYRDYVINSFNQDKPYDQFVLEQLAGDEVAPDNPDAIVATGFLRHWIYEYNQRDVRTQWQIILNDITDTTSDVFLGVGMGCAKCHDHKFDPLLQRDYFQLQAFFTPILPRDDVPAASPEELAKYNAALAKWEEETRELRAKIDEMEKKPIAGAIKKQTEMFPDDIQVMMNKPEAERTPFEQQLVDMAYNQVEREIRSRRGNVGDDKRKEEYKKLKEELAKFKKPADFPRVYSVSDVGPQAPPTYITGKERLGEIAPDFLTVLDASPVSIESKPQSTGRRSELARWINSKDNALASRVIANRLWQWCFSRGLVETPNDFGNLGTPPSHPDLLDWMSQEFIDQHRSMKSMIRLLVTSETYQLASTRNPESDKLDLDNNTYWRSQVRRLSAEQVRDAMLAASGKLSSSTGGASVSGGTPRRSVYMKVVRNNRDSLMDAFDFPERFTSSATRNTTTTPTQSLLLINGGFPLQQASGMASAIRKEGKTSEDRIRAAYMRAFSREPSPAELEAAQEFIAQQLRIAQESSAKERPLAIAPLQGTDRNGVRLNPSAEISQLSANLPDLTGASFSVETIVQLDSLYDDASVRTIASQWTGANSQPGWNFGVTSKKSAYTPRNLIMQLVGANSLDQTVYEVVPSGIRFELGRPYYACVQYVLDDTGAAEVWFFVQDLSTENAPLKTAVVKTEIIAGIRNEYPLVIGGRTGTKSSAFDGLVAEVRVAPAALSEQQLLIQPIDDVDEVLGHWKLNRPTGSLRSLEGGVDLTSGDAAINSDNAAWVDFCHILLNSNEFLYVP</sequence>